<keyword evidence="3" id="KW-1185">Reference proteome</keyword>
<reference evidence="2 3" key="1">
    <citation type="submission" date="2019-02" db="EMBL/GenBank/DDBJ databases">
        <title>Sequencing the genomes of 1000 actinobacteria strains.</title>
        <authorList>
            <person name="Klenk H.-P."/>
        </authorList>
    </citation>
    <scope>NUCLEOTIDE SEQUENCE [LARGE SCALE GENOMIC DNA]</scope>
    <source>
        <strain evidence="2 3">DSM 45162</strain>
    </source>
</reference>
<dbReference type="RefSeq" id="WP_130508410.1">
    <property type="nucleotide sequence ID" value="NZ_SHKY01000001.1"/>
</dbReference>
<protein>
    <submittedName>
        <fullName evidence="2">tRNA A37 threonylcarbamoyladenosine synthetase subunit TsaC/SUA5/YrdC</fullName>
    </submittedName>
</protein>
<dbReference type="AlphaFoldDB" id="A0A4V2G6M9"/>
<proteinExistence type="predicted"/>
<evidence type="ECO:0000313" key="2">
    <source>
        <dbReference type="EMBL" id="RZU49306.1"/>
    </source>
</evidence>
<dbReference type="GO" id="GO:0003725">
    <property type="term" value="F:double-stranded RNA binding"/>
    <property type="evidence" value="ECO:0007669"/>
    <property type="project" value="InterPro"/>
</dbReference>
<dbReference type="OrthoDB" id="4822102at2"/>
<dbReference type="Gene3D" id="3.90.870.10">
    <property type="entry name" value="DHBP synthase"/>
    <property type="match status" value="1"/>
</dbReference>
<name>A0A4V2G6M9_9ACTN</name>
<gene>
    <name evidence="2" type="ORF">EV385_1048</name>
</gene>
<sequence>MSADFLTIDSPADVALAARALHDGRVVATAFGNIYAIVAEPSATAVRRVNLAKGRPAGQIGSVTAAADGIPALFDWTEVARRLDVPRLAALLVALARTGPIGFRGPAAPHLPEHLTQVDAGVRTAQVITPGTACPSNALFAQATAALGRDHLYVTSANRSRHATGAAEEPAHWRAAELEVDLRHMPDLTVIAHRDEEAARNAYPRHLPMSVTLVSFHDPGTGPSPMLTVERHGSLHLSDVRRIAAPLGFTVTPGRAAAQRLPVRAYARAQAPA</sequence>
<comment type="caution">
    <text evidence="2">The sequence shown here is derived from an EMBL/GenBank/DDBJ whole genome shotgun (WGS) entry which is preliminary data.</text>
</comment>
<evidence type="ECO:0000259" key="1">
    <source>
        <dbReference type="PROSITE" id="PS51163"/>
    </source>
</evidence>
<accession>A0A4V2G6M9</accession>
<dbReference type="Proteomes" id="UP000292564">
    <property type="component" value="Unassembled WGS sequence"/>
</dbReference>
<dbReference type="EMBL" id="SHKY01000001">
    <property type="protein sequence ID" value="RZU49306.1"/>
    <property type="molecule type" value="Genomic_DNA"/>
</dbReference>
<feature type="domain" description="YrdC-like" evidence="1">
    <location>
        <begin position="11"/>
        <end position="235"/>
    </location>
</feature>
<dbReference type="PROSITE" id="PS51163">
    <property type="entry name" value="YRDC"/>
    <property type="match status" value="1"/>
</dbReference>
<dbReference type="SUPFAM" id="SSF55821">
    <property type="entry name" value="YrdC/RibB"/>
    <property type="match status" value="1"/>
</dbReference>
<organism evidence="2 3">
    <name type="scientific">Krasilnikovia cinnamomea</name>
    <dbReference type="NCBI Taxonomy" id="349313"/>
    <lineage>
        <taxon>Bacteria</taxon>
        <taxon>Bacillati</taxon>
        <taxon>Actinomycetota</taxon>
        <taxon>Actinomycetes</taxon>
        <taxon>Micromonosporales</taxon>
        <taxon>Micromonosporaceae</taxon>
        <taxon>Krasilnikovia</taxon>
    </lineage>
</organism>
<dbReference type="InterPro" id="IPR017945">
    <property type="entry name" value="DHBP_synth_RibB-like_a/b_dom"/>
</dbReference>
<evidence type="ECO:0000313" key="3">
    <source>
        <dbReference type="Proteomes" id="UP000292564"/>
    </source>
</evidence>
<dbReference type="InterPro" id="IPR006070">
    <property type="entry name" value="Sua5-like_dom"/>
</dbReference>